<dbReference type="EC" id="1.11.1.7" evidence="3"/>
<organism evidence="15 16">
    <name type="scientific">Senna tora</name>
    <dbReference type="NCBI Taxonomy" id="362788"/>
    <lineage>
        <taxon>Eukaryota</taxon>
        <taxon>Viridiplantae</taxon>
        <taxon>Streptophyta</taxon>
        <taxon>Embryophyta</taxon>
        <taxon>Tracheophyta</taxon>
        <taxon>Spermatophyta</taxon>
        <taxon>Magnoliopsida</taxon>
        <taxon>eudicotyledons</taxon>
        <taxon>Gunneridae</taxon>
        <taxon>Pentapetalae</taxon>
        <taxon>rosids</taxon>
        <taxon>fabids</taxon>
        <taxon>Fabales</taxon>
        <taxon>Fabaceae</taxon>
        <taxon>Caesalpinioideae</taxon>
        <taxon>Cassia clade</taxon>
        <taxon>Senna</taxon>
    </lineage>
</organism>
<dbReference type="Proteomes" id="UP000634136">
    <property type="component" value="Unassembled WGS sequence"/>
</dbReference>
<dbReference type="Pfam" id="PF00141">
    <property type="entry name" value="peroxidase"/>
    <property type="match status" value="1"/>
</dbReference>
<dbReference type="GO" id="GO:0020037">
    <property type="term" value="F:heme binding"/>
    <property type="evidence" value="ECO:0007669"/>
    <property type="project" value="InterPro"/>
</dbReference>
<evidence type="ECO:0000256" key="9">
    <source>
        <dbReference type="PIRSR" id="PIRSR600823-1"/>
    </source>
</evidence>
<accession>A0A834VYG8</accession>
<dbReference type="GO" id="GO:0140825">
    <property type="term" value="F:lactoperoxidase activity"/>
    <property type="evidence" value="ECO:0007669"/>
    <property type="project" value="UniProtKB-EC"/>
</dbReference>
<keyword evidence="5" id="KW-0349">Heme</keyword>
<evidence type="ECO:0000313" key="15">
    <source>
        <dbReference type="EMBL" id="KAF7802803.1"/>
    </source>
</evidence>
<dbReference type="GO" id="GO:0046872">
    <property type="term" value="F:metal ion binding"/>
    <property type="evidence" value="ECO:0007669"/>
    <property type="project" value="UniProtKB-KW"/>
</dbReference>
<dbReference type="InterPro" id="IPR010255">
    <property type="entry name" value="Haem_peroxidase_sf"/>
</dbReference>
<dbReference type="AlphaFoldDB" id="A0A834VYG8"/>
<proteinExistence type="inferred from homology"/>
<dbReference type="GO" id="GO:0006979">
    <property type="term" value="P:response to oxidative stress"/>
    <property type="evidence" value="ECO:0007669"/>
    <property type="project" value="InterPro"/>
</dbReference>
<comment type="caution">
    <text evidence="15">The sequence shown here is derived from an EMBL/GenBank/DDBJ whole genome shotgun (WGS) entry which is preliminary data.</text>
</comment>
<keyword evidence="4 15" id="KW-0575">Peroxidase</keyword>
<evidence type="ECO:0000256" key="8">
    <source>
        <dbReference type="ARBA" id="ARBA00023004"/>
    </source>
</evidence>
<dbReference type="InterPro" id="IPR000823">
    <property type="entry name" value="Peroxidase_pln"/>
</dbReference>
<feature type="binding site" evidence="10">
    <location>
        <position position="34"/>
    </location>
    <ligand>
        <name>Ca(2+)</name>
        <dbReference type="ChEBI" id="CHEBI:29108"/>
        <label>1</label>
    </ligand>
</feature>
<keyword evidence="7" id="KW-0560">Oxidoreductase</keyword>
<evidence type="ECO:0000256" key="5">
    <source>
        <dbReference type="ARBA" id="ARBA00022617"/>
    </source>
</evidence>
<dbReference type="SUPFAM" id="SSF48113">
    <property type="entry name" value="Heme-dependent peroxidases"/>
    <property type="match status" value="1"/>
</dbReference>
<name>A0A834VYG8_9FABA</name>
<evidence type="ECO:0000256" key="7">
    <source>
        <dbReference type="ARBA" id="ARBA00023002"/>
    </source>
</evidence>
<keyword evidence="16" id="KW-1185">Reference proteome</keyword>
<feature type="domain" description="Plant heme peroxidase family profile" evidence="14">
    <location>
        <begin position="10"/>
        <end position="120"/>
    </location>
</feature>
<comment type="similarity">
    <text evidence="12">Belongs to the peroxidase family.</text>
</comment>
<dbReference type="PANTHER" id="PTHR31235">
    <property type="entry name" value="PEROXIDASE 25-RELATED"/>
    <property type="match status" value="1"/>
</dbReference>
<feature type="region of interest" description="Disordered" evidence="13">
    <location>
        <begin position="97"/>
        <end position="120"/>
    </location>
</feature>
<feature type="site" description="Transition state stabilizer" evidence="11">
    <location>
        <position position="26"/>
    </location>
</feature>
<comment type="catalytic activity">
    <reaction evidence="1">
        <text>2 a phenolic donor + H2O2 = 2 a phenolic radical donor + 2 H2O</text>
        <dbReference type="Rhea" id="RHEA:56136"/>
        <dbReference type="ChEBI" id="CHEBI:15377"/>
        <dbReference type="ChEBI" id="CHEBI:16240"/>
        <dbReference type="ChEBI" id="CHEBI:139520"/>
        <dbReference type="ChEBI" id="CHEBI:139521"/>
        <dbReference type="EC" id="1.11.1.7"/>
    </reaction>
</comment>
<evidence type="ECO:0000256" key="12">
    <source>
        <dbReference type="RuleBase" id="RU004241"/>
    </source>
</evidence>
<evidence type="ECO:0000256" key="2">
    <source>
        <dbReference type="ARBA" id="ARBA00001970"/>
    </source>
</evidence>
<dbReference type="EMBL" id="JAAIUW010000013">
    <property type="protein sequence ID" value="KAF7802803.1"/>
    <property type="molecule type" value="Genomic_DNA"/>
</dbReference>
<evidence type="ECO:0000259" key="14">
    <source>
        <dbReference type="PROSITE" id="PS50873"/>
    </source>
</evidence>
<comment type="cofactor">
    <cofactor evidence="2">
        <name>heme b</name>
        <dbReference type="ChEBI" id="CHEBI:60344"/>
    </cofactor>
</comment>
<evidence type="ECO:0000256" key="3">
    <source>
        <dbReference type="ARBA" id="ARBA00012313"/>
    </source>
</evidence>
<sequence length="120" mass="13035">MEMQEYTSNVPEIVKTNPTAIAALIRLHFHHCFVSGYAAYILLDAMEFEEKLSPTNGQLQKGADLIDNIKAKLEEQCPGIVSCVDTIAFAVAESMTLGDLPPQPKLSGRRDNLSSRAAGA</sequence>
<keyword evidence="10" id="KW-0106">Calcium</keyword>
<evidence type="ECO:0000256" key="1">
    <source>
        <dbReference type="ARBA" id="ARBA00000189"/>
    </source>
</evidence>
<dbReference type="PRINTS" id="PR00461">
    <property type="entry name" value="PLPEROXIDASE"/>
</dbReference>
<feature type="binding site" evidence="10">
    <location>
        <position position="50"/>
    </location>
    <ligand>
        <name>Ca(2+)</name>
        <dbReference type="ChEBI" id="CHEBI:29108"/>
        <label>1</label>
    </ligand>
</feature>
<dbReference type="PROSITE" id="PS50873">
    <property type="entry name" value="PEROXIDASE_4"/>
    <property type="match status" value="1"/>
</dbReference>
<evidence type="ECO:0000256" key="6">
    <source>
        <dbReference type="ARBA" id="ARBA00022723"/>
    </source>
</evidence>
<comment type="cofactor">
    <cofactor evidence="10">
        <name>Ca(2+)</name>
        <dbReference type="ChEBI" id="CHEBI:29108"/>
    </cofactor>
    <text evidence="10">Binds 2 calcium ions per subunit.</text>
</comment>
<dbReference type="Gene3D" id="1.10.520.10">
    <property type="match status" value="1"/>
</dbReference>
<gene>
    <name evidence="15" type="ORF">G2W53_041914</name>
</gene>
<evidence type="ECO:0000256" key="11">
    <source>
        <dbReference type="PIRSR" id="PIRSR600823-4"/>
    </source>
</evidence>
<feature type="active site" description="Proton acceptor" evidence="9">
    <location>
        <position position="30"/>
    </location>
</feature>
<dbReference type="InterPro" id="IPR002016">
    <property type="entry name" value="Haem_peroxidase"/>
</dbReference>
<keyword evidence="8" id="KW-0408">Iron</keyword>
<dbReference type="PRINTS" id="PR00458">
    <property type="entry name" value="PEROXIDASE"/>
</dbReference>
<reference evidence="15" key="1">
    <citation type="submission" date="2020-09" db="EMBL/GenBank/DDBJ databases">
        <title>Genome-Enabled Discovery of Anthraquinone Biosynthesis in Senna tora.</title>
        <authorList>
            <person name="Kang S.-H."/>
            <person name="Pandey R.P."/>
            <person name="Lee C.-M."/>
            <person name="Sim J.-S."/>
            <person name="Jeong J.-T."/>
            <person name="Choi B.-S."/>
            <person name="Jung M."/>
            <person name="Ginzburg D."/>
            <person name="Zhao K."/>
            <person name="Won S.Y."/>
            <person name="Oh T.-J."/>
            <person name="Yu Y."/>
            <person name="Kim N.-H."/>
            <person name="Lee O.R."/>
            <person name="Lee T.-H."/>
            <person name="Bashyal P."/>
            <person name="Kim T.-S."/>
            <person name="Lee W.-H."/>
            <person name="Kawkins C."/>
            <person name="Kim C.-K."/>
            <person name="Kim J.S."/>
            <person name="Ahn B.O."/>
            <person name="Rhee S.Y."/>
            <person name="Sohng J.K."/>
        </authorList>
    </citation>
    <scope>NUCLEOTIDE SEQUENCE</scope>
    <source>
        <tissue evidence="15">Leaf</tissue>
    </source>
</reference>
<evidence type="ECO:0000256" key="4">
    <source>
        <dbReference type="ARBA" id="ARBA00022559"/>
    </source>
</evidence>
<evidence type="ECO:0000256" key="10">
    <source>
        <dbReference type="PIRSR" id="PIRSR600823-3"/>
    </source>
</evidence>
<evidence type="ECO:0000313" key="16">
    <source>
        <dbReference type="Proteomes" id="UP000634136"/>
    </source>
</evidence>
<dbReference type="OrthoDB" id="1830655at2759"/>
<protein>
    <recommendedName>
        <fullName evidence="3">peroxidase</fullName>
        <ecNumber evidence="3">1.11.1.7</ecNumber>
    </recommendedName>
</protein>
<keyword evidence="6 10" id="KW-0479">Metal-binding</keyword>
<evidence type="ECO:0000256" key="13">
    <source>
        <dbReference type="SAM" id="MobiDB-lite"/>
    </source>
</evidence>
<feature type="binding site" evidence="10">
    <location>
        <position position="36"/>
    </location>
    <ligand>
        <name>Ca(2+)</name>
        <dbReference type="ChEBI" id="CHEBI:29108"/>
        <label>1</label>
    </ligand>
</feature>